<dbReference type="SUPFAM" id="SSF52980">
    <property type="entry name" value="Restriction endonuclease-like"/>
    <property type="match status" value="1"/>
</dbReference>
<organism evidence="2 3">
    <name type="scientific">Litorivita pollutaquae</name>
    <dbReference type="NCBI Taxonomy" id="2200892"/>
    <lineage>
        <taxon>Bacteria</taxon>
        <taxon>Pseudomonadati</taxon>
        <taxon>Pseudomonadota</taxon>
        <taxon>Alphaproteobacteria</taxon>
        <taxon>Rhodobacterales</taxon>
        <taxon>Paracoccaceae</taxon>
        <taxon>Litorivita</taxon>
    </lineage>
</organism>
<comment type="caution">
    <text evidence="2">The sequence shown here is derived from an EMBL/GenBank/DDBJ whole genome shotgun (WGS) entry which is preliminary data.</text>
</comment>
<dbReference type="Pfam" id="PF04471">
    <property type="entry name" value="Mrr_cat"/>
    <property type="match status" value="1"/>
</dbReference>
<dbReference type="AlphaFoldDB" id="A0A2V4NAS7"/>
<dbReference type="InterPro" id="IPR007560">
    <property type="entry name" value="Restrct_endonuc_IV_Mrr"/>
</dbReference>
<dbReference type="EMBL" id="QFVT01000011">
    <property type="protein sequence ID" value="PYC46710.1"/>
    <property type="molecule type" value="Genomic_DNA"/>
</dbReference>
<evidence type="ECO:0000313" key="3">
    <source>
        <dbReference type="Proteomes" id="UP000248012"/>
    </source>
</evidence>
<dbReference type="RefSeq" id="WP_110796952.1">
    <property type="nucleotide sequence ID" value="NZ_KZ826490.1"/>
</dbReference>
<evidence type="ECO:0000313" key="2">
    <source>
        <dbReference type="EMBL" id="PYC46710.1"/>
    </source>
</evidence>
<dbReference type="InterPro" id="IPR011335">
    <property type="entry name" value="Restrct_endonuc-II-like"/>
</dbReference>
<reference evidence="2 3" key="1">
    <citation type="submission" date="2018-05" db="EMBL/GenBank/DDBJ databases">
        <title>Oceanovita maritima gen. nov., sp. nov., a marine bacterium in the family Rhodobacteraceae isolated from surface seawater of Lundu port Xiamen, China.</title>
        <authorList>
            <person name="Hetharua B.H."/>
            <person name="Min D."/>
            <person name="Liao H."/>
            <person name="Tian Y."/>
        </authorList>
    </citation>
    <scope>NUCLEOTIDE SEQUENCE [LARGE SCALE GENOMIC DNA]</scope>
    <source>
        <strain evidence="2 3">FSX-11</strain>
    </source>
</reference>
<dbReference type="OrthoDB" id="1395176at2"/>
<feature type="domain" description="Restriction endonuclease type IV Mrr" evidence="1">
    <location>
        <begin position="162"/>
        <end position="268"/>
    </location>
</feature>
<sequence length="301" mass="33393">MNLVEEQCVEDLADLLYNFLPGSGNSRTAFPLAAAQVQCEDLWTGASKRPAIVQMLSSTLSQRRHKLSALMLAIVRQSMTWRRGKGEPLTRAEVDGLNALLLRLSIKVLELNDPTFLESLAGAQTEPEATPEPKKATLSDELAHTLSARLIGLFEHPPQRRGYEYERFLTELFAAYGLTPRAPFKLTGEQIDGSFKLHGETYLVEAKWQAGRTGQSDLLTFSGKVSGKATWARGLFISNSGFSEDGLKAFRTGRRTNIICADGLDLHQVVHNRLSLIDVLDEKLRRAAETNQAFVPVRDLL</sequence>
<name>A0A2V4NAS7_9RHOB</name>
<protein>
    <recommendedName>
        <fullName evidence="1">Restriction endonuclease type IV Mrr domain-containing protein</fullName>
    </recommendedName>
</protein>
<gene>
    <name evidence="2" type="ORF">DI396_14435</name>
</gene>
<dbReference type="Proteomes" id="UP000248012">
    <property type="component" value="Unassembled WGS sequence"/>
</dbReference>
<dbReference type="GO" id="GO:0003677">
    <property type="term" value="F:DNA binding"/>
    <property type="evidence" value="ECO:0007669"/>
    <property type="project" value="InterPro"/>
</dbReference>
<keyword evidence="3" id="KW-1185">Reference proteome</keyword>
<accession>A0A2V4NAS7</accession>
<evidence type="ECO:0000259" key="1">
    <source>
        <dbReference type="Pfam" id="PF04471"/>
    </source>
</evidence>
<dbReference type="GO" id="GO:0004519">
    <property type="term" value="F:endonuclease activity"/>
    <property type="evidence" value="ECO:0007669"/>
    <property type="project" value="InterPro"/>
</dbReference>
<dbReference type="GO" id="GO:0009307">
    <property type="term" value="P:DNA restriction-modification system"/>
    <property type="evidence" value="ECO:0007669"/>
    <property type="project" value="InterPro"/>
</dbReference>
<proteinExistence type="predicted"/>